<dbReference type="Gene3D" id="2.10.25.10">
    <property type="entry name" value="Laminin"/>
    <property type="match status" value="2"/>
</dbReference>
<dbReference type="PROSITE" id="PS00135">
    <property type="entry name" value="TRYPSIN_SER"/>
    <property type="match status" value="1"/>
</dbReference>
<evidence type="ECO:0000259" key="16">
    <source>
        <dbReference type="PROSITE" id="PS50240"/>
    </source>
</evidence>
<keyword evidence="19" id="KW-1185">Reference proteome</keyword>
<keyword evidence="7" id="KW-0732">Signal</keyword>
<dbReference type="PROSITE" id="PS00010">
    <property type="entry name" value="ASX_HYDROXYL"/>
    <property type="match status" value="1"/>
</dbReference>
<evidence type="ECO:0000256" key="2">
    <source>
        <dbReference type="ARBA" id="ARBA00004613"/>
    </source>
</evidence>
<protein>
    <recommendedName>
        <fullName evidence="3">coagulation factor Xa</fullName>
        <ecNumber evidence="3">3.4.21.6</ecNumber>
    </recommendedName>
</protein>
<evidence type="ECO:0000256" key="14">
    <source>
        <dbReference type="RuleBase" id="RU363034"/>
    </source>
</evidence>
<keyword evidence="14" id="KW-0720">Serine protease</keyword>
<keyword evidence="5" id="KW-0964">Secreted</keyword>
<dbReference type="InterPro" id="IPR000152">
    <property type="entry name" value="EGF-type_Asp/Asn_hydroxyl_site"/>
</dbReference>
<evidence type="ECO:0000256" key="4">
    <source>
        <dbReference type="ARBA" id="ARBA00022479"/>
    </source>
</evidence>
<dbReference type="GO" id="GO:0006508">
    <property type="term" value="P:proteolysis"/>
    <property type="evidence" value="ECO:0007669"/>
    <property type="project" value="UniProtKB-KW"/>
</dbReference>
<dbReference type="InterPro" id="IPR050442">
    <property type="entry name" value="Peptidase_S1_coag_factors"/>
</dbReference>
<evidence type="ECO:0000256" key="1">
    <source>
        <dbReference type="ARBA" id="ARBA00001239"/>
    </source>
</evidence>
<evidence type="ECO:0000256" key="12">
    <source>
        <dbReference type="PIRSR" id="PIRSR001143-1"/>
    </source>
</evidence>
<reference evidence="18" key="1">
    <citation type="submission" date="2021-04" db="EMBL/GenBank/DDBJ databases">
        <authorList>
            <consortium name="Wellcome Sanger Institute Data Sharing"/>
        </authorList>
    </citation>
    <scope>NUCLEOTIDE SEQUENCE [LARGE SCALE GENOMIC DNA]</scope>
</reference>
<dbReference type="EC" id="3.4.21.6" evidence="3"/>
<dbReference type="CDD" id="cd00190">
    <property type="entry name" value="Tryp_SPc"/>
    <property type="match status" value="1"/>
</dbReference>
<feature type="active site" description="Charge relay system" evidence="12">
    <location>
        <position position="245"/>
    </location>
</feature>
<dbReference type="SMART" id="SM00179">
    <property type="entry name" value="EGF_CA"/>
    <property type="match status" value="1"/>
</dbReference>
<evidence type="ECO:0000256" key="6">
    <source>
        <dbReference type="ARBA" id="ARBA00022536"/>
    </source>
</evidence>
<feature type="domain" description="Peptidase S1" evidence="16">
    <location>
        <begin position="156"/>
        <end position="388"/>
    </location>
</feature>
<dbReference type="PROSITE" id="PS50026">
    <property type="entry name" value="EGF_3"/>
    <property type="match status" value="1"/>
</dbReference>
<dbReference type="CDD" id="cd00054">
    <property type="entry name" value="EGF_CA"/>
    <property type="match status" value="1"/>
</dbReference>
<gene>
    <name evidence="18" type="primary">f10</name>
</gene>
<evidence type="ECO:0000259" key="15">
    <source>
        <dbReference type="PROSITE" id="PS50026"/>
    </source>
</evidence>
<evidence type="ECO:0000256" key="11">
    <source>
        <dbReference type="ARBA" id="ARBA00023180"/>
    </source>
</evidence>
<evidence type="ECO:0000256" key="3">
    <source>
        <dbReference type="ARBA" id="ARBA00012181"/>
    </source>
</evidence>
<reference evidence="18" key="3">
    <citation type="submission" date="2025-09" db="UniProtKB">
        <authorList>
            <consortium name="Ensembl"/>
        </authorList>
    </citation>
    <scope>IDENTIFICATION</scope>
</reference>
<keyword evidence="14" id="KW-0645">Protease</keyword>
<dbReference type="SUPFAM" id="SSF50494">
    <property type="entry name" value="Trypsin-like serine proteases"/>
    <property type="match status" value="1"/>
</dbReference>
<dbReference type="InterPro" id="IPR043504">
    <property type="entry name" value="Peptidase_S1_PA_chymotrypsin"/>
</dbReference>
<evidence type="ECO:0000256" key="7">
    <source>
        <dbReference type="ARBA" id="ARBA00022729"/>
    </source>
</evidence>
<dbReference type="GO" id="GO:0004252">
    <property type="term" value="F:serine-type endopeptidase activity"/>
    <property type="evidence" value="ECO:0007669"/>
    <property type="project" value="UniProtKB-EC"/>
</dbReference>
<dbReference type="InterPro" id="IPR000294">
    <property type="entry name" value="GLA_domain"/>
</dbReference>
<dbReference type="Pfam" id="PF14670">
    <property type="entry name" value="FXa_inhibition"/>
    <property type="match status" value="1"/>
</dbReference>
<dbReference type="InterPro" id="IPR033116">
    <property type="entry name" value="TRYPSIN_SER"/>
</dbReference>
<keyword evidence="8" id="KW-0677">Repeat</keyword>
<accession>A0A665TXL2</accession>
<feature type="domain" description="EGF-like" evidence="15">
    <location>
        <begin position="63"/>
        <end position="99"/>
    </location>
</feature>
<feature type="active site" description="Charge relay system" evidence="12">
    <location>
        <position position="340"/>
    </location>
</feature>
<keyword evidence="4" id="KW-0301">Gamma-carboxyglutamic acid</keyword>
<dbReference type="Proteomes" id="UP000472264">
    <property type="component" value="Chromosome 2"/>
</dbReference>
<keyword evidence="11" id="KW-0325">Glycoprotein</keyword>
<dbReference type="PROSITE" id="PS00022">
    <property type="entry name" value="EGF_1"/>
    <property type="match status" value="1"/>
</dbReference>
<dbReference type="PROSITE" id="PS00011">
    <property type="entry name" value="GLA_1"/>
    <property type="match status" value="1"/>
</dbReference>
<dbReference type="SUPFAM" id="SSF57630">
    <property type="entry name" value="GLA-domain"/>
    <property type="match status" value="1"/>
</dbReference>
<feature type="disulfide bond" evidence="13">
    <location>
        <begin position="89"/>
        <end position="98"/>
    </location>
</feature>
<dbReference type="FunFam" id="2.40.10.10:FF:000068">
    <property type="entry name" value="transmembrane protease serine 2"/>
    <property type="match status" value="1"/>
</dbReference>
<dbReference type="PRINTS" id="PR00722">
    <property type="entry name" value="CHYMOTRYPSIN"/>
</dbReference>
<evidence type="ECO:0000256" key="13">
    <source>
        <dbReference type="PROSITE-ProRule" id="PRU00076"/>
    </source>
</evidence>
<comment type="subcellular location">
    <subcellularLocation>
        <location evidence="2">Secreted</location>
    </subcellularLocation>
</comment>
<dbReference type="InterPro" id="IPR001881">
    <property type="entry name" value="EGF-like_Ca-bd_dom"/>
</dbReference>
<feature type="domain" description="Gla" evidence="17">
    <location>
        <begin position="17"/>
        <end position="63"/>
    </location>
</feature>
<keyword evidence="10 13" id="KW-1015">Disulfide bond</keyword>
<dbReference type="InterPro" id="IPR017857">
    <property type="entry name" value="Coagulation_fac-like_Gla_dom"/>
</dbReference>
<dbReference type="AlphaFoldDB" id="A0A665TXL2"/>
<evidence type="ECO:0000256" key="8">
    <source>
        <dbReference type="ARBA" id="ARBA00022737"/>
    </source>
</evidence>
<dbReference type="SMART" id="SM00020">
    <property type="entry name" value="Tryp_SPc"/>
    <property type="match status" value="1"/>
</dbReference>
<dbReference type="InterPro" id="IPR018114">
    <property type="entry name" value="TRYPSIN_HIS"/>
</dbReference>
<reference evidence="18" key="2">
    <citation type="submission" date="2025-08" db="UniProtKB">
        <authorList>
            <consortium name="Ensembl"/>
        </authorList>
    </citation>
    <scope>IDENTIFICATION</scope>
</reference>
<evidence type="ECO:0000313" key="19">
    <source>
        <dbReference type="Proteomes" id="UP000472264"/>
    </source>
</evidence>
<organism evidence="18 19">
    <name type="scientific">Echeneis naucrates</name>
    <name type="common">Live sharksucker</name>
    <dbReference type="NCBI Taxonomy" id="173247"/>
    <lineage>
        <taxon>Eukaryota</taxon>
        <taxon>Metazoa</taxon>
        <taxon>Chordata</taxon>
        <taxon>Craniata</taxon>
        <taxon>Vertebrata</taxon>
        <taxon>Euteleostomi</taxon>
        <taxon>Actinopterygii</taxon>
        <taxon>Neopterygii</taxon>
        <taxon>Teleostei</taxon>
        <taxon>Neoteleostei</taxon>
        <taxon>Acanthomorphata</taxon>
        <taxon>Carangaria</taxon>
        <taxon>Carangiformes</taxon>
        <taxon>Echeneidae</taxon>
        <taxon>Echeneis</taxon>
    </lineage>
</organism>
<keyword evidence="6 13" id="KW-0245">EGF-like domain</keyword>
<keyword evidence="14" id="KW-0378">Hydrolase</keyword>
<dbReference type="GO" id="GO:0005509">
    <property type="term" value="F:calcium ion binding"/>
    <property type="evidence" value="ECO:0007669"/>
    <property type="project" value="InterPro"/>
</dbReference>
<comment type="caution">
    <text evidence="13">Lacks conserved residue(s) required for the propagation of feature annotation.</text>
</comment>
<dbReference type="FunFam" id="4.10.740.10:FF:000001">
    <property type="entry name" value="vitamin K-dependent protein S"/>
    <property type="match status" value="1"/>
</dbReference>
<dbReference type="PROSITE" id="PS50998">
    <property type="entry name" value="GLA_2"/>
    <property type="match status" value="1"/>
</dbReference>
<dbReference type="Pfam" id="PF00008">
    <property type="entry name" value="EGF"/>
    <property type="match status" value="1"/>
</dbReference>
<dbReference type="PANTHER" id="PTHR24278">
    <property type="entry name" value="COAGULATION FACTOR"/>
    <property type="match status" value="1"/>
</dbReference>
<dbReference type="PIRSF" id="PIRSF001143">
    <property type="entry name" value="Factor_X"/>
    <property type="match status" value="1"/>
</dbReference>
<dbReference type="Ensembl" id="ENSENLT00000012422.1">
    <property type="protein sequence ID" value="ENSENLP00000011915.1"/>
    <property type="gene ID" value="ENSENLG00000005444.1"/>
</dbReference>
<dbReference type="PROSITE" id="PS50240">
    <property type="entry name" value="TRYPSIN_DOM"/>
    <property type="match status" value="1"/>
</dbReference>
<dbReference type="GO" id="GO:0007596">
    <property type="term" value="P:blood coagulation"/>
    <property type="evidence" value="ECO:0007669"/>
    <property type="project" value="InterPro"/>
</dbReference>
<dbReference type="Pfam" id="PF00594">
    <property type="entry name" value="Gla"/>
    <property type="match status" value="1"/>
</dbReference>
<dbReference type="InterPro" id="IPR035972">
    <property type="entry name" value="GLA-like_dom_SF"/>
</dbReference>
<dbReference type="InterPro" id="IPR001254">
    <property type="entry name" value="Trypsin_dom"/>
</dbReference>
<evidence type="ECO:0000259" key="17">
    <source>
        <dbReference type="PROSITE" id="PS50998"/>
    </source>
</evidence>
<evidence type="ECO:0000256" key="10">
    <source>
        <dbReference type="ARBA" id="ARBA00023157"/>
    </source>
</evidence>
<evidence type="ECO:0000256" key="5">
    <source>
        <dbReference type="ARBA" id="ARBA00022525"/>
    </source>
</evidence>
<dbReference type="Pfam" id="PF00089">
    <property type="entry name" value="Trypsin"/>
    <property type="match status" value="1"/>
</dbReference>
<dbReference type="PRINTS" id="PR00001">
    <property type="entry name" value="GLABLOOD"/>
</dbReference>
<feature type="active site" description="Charge relay system" evidence="12">
    <location>
        <position position="194"/>
    </location>
</feature>
<dbReference type="InterPro" id="IPR009003">
    <property type="entry name" value="Peptidase_S1_PA"/>
</dbReference>
<dbReference type="Gene3D" id="2.40.10.10">
    <property type="entry name" value="Trypsin-like serine proteases"/>
    <property type="match status" value="2"/>
</dbReference>
<dbReference type="PROSITE" id="PS00134">
    <property type="entry name" value="TRYPSIN_HIS"/>
    <property type="match status" value="1"/>
</dbReference>
<dbReference type="FunFam" id="2.10.25.10:FF:000162">
    <property type="entry name" value="Coagulation factor X (Predicted)"/>
    <property type="match status" value="1"/>
</dbReference>
<dbReference type="InterPro" id="IPR012224">
    <property type="entry name" value="Pept_S1A_FX"/>
</dbReference>
<dbReference type="PROSITE" id="PS01186">
    <property type="entry name" value="EGF_2"/>
    <property type="match status" value="1"/>
</dbReference>
<name>A0A665TXL2_ECHNA</name>
<dbReference type="PANTHER" id="PTHR24278:SF28">
    <property type="entry name" value="COAGULATION FACTOR X"/>
    <property type="match status" value="1"/>
</dbReference>
<proteinExistence type="predicted"/>
<keyword evidence="9" id="KW-0106">Calcium</keyword>
<evidence type="ECO:0000256" key="9">
    <source>
        <dbReference type="ARBA" id="ARBA00022837"/>
    </source>
</evidence>
<comment type="catalytic activity">
    <reaction evidence="1">
        <text>Selective cleavage of Arg-|-Thr and then Arg-|-Ile bonds in prothrombin to form thrombin.</text>
        <dbReference type="EC" id="3.4.21.6"/>
    </reaction>
</comment>
<dbReference type="InterPro" id="IPR001314">
    <property type="entry name" value="Peptidase_S1A"/>
</dbReference>
<dbReference type="SMART" id="SM00181">
    <property type="entry name" value="EGF"/>
    <property type="match status" value="2"/>
</dbReference>
<dbReference type="SMART" id="SM00069">
    <property type="entry name" value="GLA"/>
    <property type="match status" value="1"/>
</dbReference>
<dbReference type="Gene3D" id="4.10.740.10">
    <property type="entry name" value="Coagulation Factor IX"/>
    <property type="match status" value="1"/>
</dbReference>
<evidence type="ECO:0000313" key="18">
    <source>
        <dbReference type="Ensembl" id="ENSENLP00000011915.1"/>
    </source>
</evidence>
<sequence length="411" mass="46153">VFLDSKAASQVLTRWRRANSFLEELKQGNMERECVEERCNKEEAREIFEDKEKTEEFWAKYYDGDACESQPCVHDGHCKDTSSGYTCFCQPGYQGLNCEIGKQTPSQTLCETGNGGCHHFCKVDQGNIQCSCADGYFLGSDYKSCTSNQMAHRTRIVNGVNCPLGECPWQVEVDHTGFCGGTILNEYIILTAAHCMNQSRFIYVNFCLCPPGEFDTLWDSDDEVIHNVEAIVTHSKYKPETYHNDIALIKLATPIKFTKFILPACIPDYCSHAGNSLDNGMVSGFGRLGEGRQPSRYLQRIMVPFVDRKTCMESTQLRISARMFCAGYDEVPQDACQGDSGGPHVTGYSGTYFITGIVSWGEGCARKGKYGIYTQVSKFIPWIRDGISKLVPNTDGSRFKRHYGAIKRLFL</sequence>
<dbReference type="GO" id="GO:0005615">
    <property type="term" value="C:extracellular space"/>
    <property type="evidence" value="ECO:0007669"/>
    <property type="project" value="TreeGrafter"/>
</dbReference>
<dbReference type="InterPro" id="IPR000742">
    <property type="entry name" value="EGF"/>
</dbReference>